<evidence type="ECO:0008006" key="4">
    <source>
        <dbReference type="Google" id="ProtNLM"/>
    </source>
</evidence>
<dbReference type="Proteomes" id="UP000441609">
    <property type="component" value="Unassembled WGS sequence"/>
</dbReference>
<reference evidence="2 3" key="1">
    <citation type="journal article" date="2019" name="Nat. Med.">
        <title>A library of human gut bacterial isolates paired with longitudinal multiomics data enables mechanistic microbiome research.</title>
        <authorList>
            <person name="Poyet M."/>
            <person name="Groussin M."/>
            <person name="Gibbons S.M."/>
            <person name="Avila-Pacheco J."/>
            <person name="Jiang X."/>
            <person name="Kearney S.M."/>
            <person name="Perrotta A.R."/>
            <person name="Berdy B."/>
            <person name="Zhao S."/>
            <person name="Lieberman T.D."/>
            <person name="Swanson P.K."/>
            <person name="Smith M."/>
            <person name="Roesemann S."/>
            <person name="Alexander J.E."/>
            <person name="Rich S.A."/>
            <person name="Livny J."/>
            <person name="Vlamakis H."/>
            <person name="Clish C."/>
            <person name="Bullock K."/>
            <person name="Deik A."/>
            <person name="Scott J."/>
            <person name="Pierce K.A."/>
            <person name="Xavier R.J."/>
            <person name="Alm E.J."/>
        </authorList>
    </citation>
    <scope>NUCLEOTIDE SEQUENCE [LARGE SCALE GENOMIC DNA]</scope>
    <source>
        <strain evidence="2 3">BIOML-A20</strain>
    </source>
</reference>
<name>A0A9Q4MTZ3_PARDI</name>
<sequence>MRCARGVVPCGRVWMNKGCRDAQMAVFFFFHEAGEGVGMERMLCWWLAELLLVVGGASVCDWWSFCWRKNKAFVWGDSKVLFVVKKRSFLPNALWNAFFFL</sequence>
<dbReference type="AlphaFoldDB" id="A0A9Q4MTZ3"/>
<evidence type="ECO:0000313" key="3">
    <source>
        <dbReference type="Proteomes" id="UP000441609"/>
    </source>
</evidence>
<dbReference type="EMBL" id="WKMO01000066">
    <property type="protein sequence ID" value="MSB76159.1"/>
    <property type="molecule type" value="Genomic_DNA"/>
</dbReference>
<keyword evidence="1" id="KW-1133">Transmembrane helix</keyword>
<evidence type="ECO:0000313" key="2">
    <source>
        <dbReference type="EMBL" id="MSB76159.1"/>
    </source>
</evidence>
<comment type="caution">
    <text evidence="2">The sequence shown here is derived from an EMBL/GenBank/DDBJ whole genome shotgun (WGS) entry which is preliminary data.</text>
</comment>
<gene>
    <name evidence="2" type="ORF">GKD70_23220</name>
</gene>
<evidence type="ECO:0000256" key="1">
    <source>
        <dbReference type="SAM" id="Phobius"/>
    </source>
</evidence>
<protein>
    <recommendedName>
        <fullName evidence="4">Transmembrane protein</fullName>
    </recommendedName>
</protein>
<dbReference type="RefSeq" id="WP_153882625.1">
    <property type="nucleotide sequence ID" value="NZ_WKMO01000066.1"/>
</dbReference>
<proteinExistence type="predicted"/>
<feature type="transmembrane region" description="Helical" evidence="1">
    <location>
        <begin position="45"/>
        <end position="65"/>
    </location>
</feature>
<organism evidence="2 3">
    <name type="scientific">Parabacteroides distasonis</name>
    <dbReference type="NCBI Taxonomy" id="823"/>
    <lineage>
        <taxon>Bacteria</taxon>
        <taxon>Pseudomonadati</taxon>
        <taxon>Bacteroidota</taxon>
        <taxon>Bacteroidia</taxon>
        <taxon>Bacteroidales</taxon>
        <taxon>Tannerellaceae</taxon>
        <taxon>Parabacteroides</taxon>
    </lineage>
</organism>
<keyword evidence="1" id="KW-0812">Transmembrane</keyword>
<accession>A0A9Q4MTZ3</accession>
<keyword evidence="1" id="KW-0472">Membrane</keyword>